<dbReference type="InterPro" id="IPR043504">
    <property type="entry name" value="Peptidase_S1_PA_chymotrypsin"/>
</dbReference>
<dbReference type="Proteomes" id="UP001549920">
    <property type="component" value="Unassembled WGS sequence"/>
</dbReference>
<organism evidence="6 7">
    <name type="scientific">Loxostege sticticalis</name>
    <name type="common">Beet webworm moth</name>
    <dbReference type="NCBI Taxonomy" id="481309"/>
    <lineage>
        <taxon>Eukaryota</taxon>
        <taxon>Metazoa</taxon>
        <taxon>Ecdysozoa</taxon>
        <taxon>Arthropoda</taxon>
        <taxon>Hexapoda</taxon>
        <taxon>Insecta</taxon>
        <taxon>Pterygota</taxon>
        <taxon>Neoptera</taxon>
        <taxon>Endopterygota</taxon>
        <taxon>Lepidoptera</taxon>
        <taxon>Glossata</taxon>
        <taxon>Ditrysia</taxon>
        <taxon>Pyraloidea</taxon>
        <taxon>Crambidae</taxon>
        <taxon>Pyraustinae</taxon>
        <taxon>Loxostege</taxon>
    </lineage>
</organism>
<feature type="region of interest" description="Disordered" evidence="3">
    <location>
        <begin position="100"/>
        <end position="129"/>
    </location>
</feature>
<proteinExistence type="inferred from homology"/>
<feature type="domain" description="Peptidase S1" evidence="5">
    <location>
        <begin position="141"/>
        <end position="388"/>
    </location>
</feature>
<dbReference type="InterPro" id="IPR051487">
    <property type="entry name" value="Ser/Thr_Proteases_Immune/Dev"/>
</dbReference>
<dbReference type="PROSITE" id="PS50240">
    <property type="entry name" value="TRYPSIN_DOM"/>
    <property type="match status" value="1"/>
</dbReference>
<keyword evidence="7" id="KW-1185">Reference proteome</keyword>
<dbReference type="EMBL" id="JBEUOH010000031">
    <property type="protein sequence ID" value="KAL0852988.1"/>
    <property type="molecule type" value="Genomic_DNA"/>
</dbReference>
<dbReference type="PANTHER" id="PTHR24256">
    <property type="entry name" value="TRYPTASE-RELATED"/>
    <property type="match status" value="1"/>
</dbReference>
<dbReference type="Gene3D" id="2.40.10.10">
    <property type="entry name" value="Trypsin-like serine proteases"/>
    <property type="match status" value="1"/>
</dbReference>
<sequence length="399" mass="43227">MGLKTNSLFLVLFVGVALGQDIWGDSEETNPTEYGTTKAPSNLPITGPSCIVKGQRGTCVESRAYCKTPHTGADAVTWRSSTKDTRCPGSSICCKDSDVVPLGSSSTSTTSTTSTPSPTHTIRTSSTAPPVGCGIRNKNIFDRGNAKVTLARFGEFPWTVAVYEINDDGTETYSSVGSLIHPRVVLTIGNRFDRGGRFRIRAGDWNLVYRQERLLHQEREVESMVVHEMYNSGSGAYDVGLLFLAADVTPDKHINYACLPNSNEAPPPSTKCLASGWGRAALDQPLQQTQKMVELPVVERSSCQTKIRTGLKNEYYSLDASMMCAGGAGQDTCQGDGGAPLVCPYPGQTERYYQAGIVSWGVGCQKKGLPGVYADVAHLRDWIDRNVKAKGYTTNHYTP</sequence>
<feature type="compositionally biased region" description="Low complexity" evidence="3">
    <location>
        <begin position="104"/>
        <end position="127"/>
    </location>
</feature>
<keyword evidence="4" id="KW-0732">Signal</keyword>
<protein>
    <recommendedName>
        <fullName evidence="5">Peptidase S1 domain-containing protein</fullName>
    </recommendedName>
</protein>
<reference evidence="6 7" key="1">
    <citation type="submission" date="2024-06" db="EMBL/GenBank/DDBJ databases">
        <title>A chromosome-level genome assembly of beet webworm, Loxostege sticticalis.</title>
        <authorList>
            <person name="Zhang Y."/>
        </authorList>
    </citation>
    <scope>NUCLEOTIDE SEQUENCE [LARGE SCALE GENOMIC DNA]</scope>
    <source>
        <strain evidence="6">AQ026</strain>
        <tissue evidence="6">Whole body</tissue>
    </source>
</reference>
<feature type="signal peptide" evidence="4">
    <location>
        <begin position="1"/>
        <end position="19"/>
    </location>
</feature>
<keyword evidence="1" id="KW-1015">Disulfide bond</keyword>
<accession>A0ABR3H056</accession>
<comment type="caution">
    <text evidence="6">The sequence shown here is derived from an EMBL/GenBank/DDBJ whole genome shotgun (WGS) entry which is preliminary data.</text>
</comment>
<gene>
    <name evidence="6" type="ORF">ABMA27_012771</name>
</gene>
<comment type="similarity">
    <text evidence="2">Belongs to the peptidase S1 family. CLIP subfamily.</text>
</comment>
<evidence type="ECO:0000259" key="5">
    <source>
        <dbReference type="PROSITE" id="PS50240"/>
    </source>
</evidence>
<evidence type="ECO:0000313" key="7">
    <source>
        <dbReference type="Proteomes" id="UP001549920"/>
    </source>
</evidence>
<dbReference type="InterPro" id="IPR001254">
    <property type="entry name" value="Trypsin_dom"/>
</dbReference>
<dbReference type="CDD" id="cd00190">
    <property type="entry name" value="Tryp_SPc"/>
    <property type="match status" value="1"/>
</dbReference>
<dbReference type="SUPFAM" id="SSF50494">
    <property type="entry name" value="Trypsin-like serine proteases"/>
    <property type="match status" value="1"/>
</dbReference>
<feature type="chain" id="PRO_5047090053" description="Peptidase S1 domain-containing protein" evidence="4">
    <location>
        <begin position="20"/>
        <end position="399"/>
    </location>
</feature>
<evidence type="ECO:0000256" key="1">
    <source>
        <dbReference type="ARBA" id="ARBA00023157"/>
    </source>
</evidence>
<dbReference type="Pfam" id="PF00089">
    <property type="entry name" value="Trypsin"/>
    <property type="match status" value="1"/>
</dbReference>
<evidence type="ECO:0000256" key="2">
    <source>
        <dbReference type="ARBA" id="ARBA00024195"/>
    </source>
</evidence>
<name>A0ABR3H056_LOXSC</name>
<evidence type="ECO:0000313" key="6">
    <source>
        <dbReference type="EMBL" id="KAL0852988.1"/>
    </source>
</evidence>
<evidence type="ECO:0000256" key="4">
    <source>
        <dbReference type="SAM" id="SignalP"/>
    </source>
</evidence>
<dbReference type="InterPro" id="IPR009003">
    <property type="entry name" value="Peptidase_S1_PA"/>
</dbReference>
<evidence type="ECO:0000256" key="3">
    <source>
        <dbReference type="SAM" id="MobiDB-lite"/>
    </source>
</evidence>
<dbReference type="SMART" id="SM00020">
    <property type="entry name" value="Tryp_SPc"/>
    <property type="match status" value="1"/>
</dbReference>